<keyword evidence="14" id="KW-1185">Reference proteome</keyword>
<protein>
    <submittedName>
        <fullName evidence="13">Sodium/glucose cotransporter</fullName>
    </submittedName>
</protein>
<feature type="transmembrane region" description="Helical" evidence="12">
    <location>
        <begin position="464"/>
        <end position="483"/>
    </location>
</feature>
<feature type="transmembrane region" description="Helical" evidence="12">
    <location>
        <begin position="82"/>
        <end position="101"/>
    </location>
</feature>
<evidence type="ECO:0000256" key="3">
    <source>
        <dbReference type="ARBA" id="ARBA00022448"/>
    </source>
</evidence>
<keyword evidence="3" id="KW-0813">Transport</keyword>
<comment type="subcellular location">
    <subcellularLocation>
        <location evidence="1">Cell membrane</location>
        <topology evidence="1">Multi-pass membrane protein</topology>
    </subcellularLocation>
</comment>
<keyword evidence="4" id="KW-1003">Cell membrane</keyword>
<evidence type="ECO:0000313" key="13">
    <source>
        <dbReference type="EMBL" id="QDU63711.1"/>
    </source>
</evidence>
<dbReference type="GO" id="GO:0005886">
    <property type="term" value="C:plasma membrane"/>
    <property type="evidence" value="ECO:0007669"/>
    <property type="project" value="UniProtKB-SubCell"/>
</dbReference>
<dbReference type="PANTHER" id="PTHR42985:SF40">
    <property type="entry name" value="LD47995P-RELATED"/>
    <property type="match status" value="1"/>
</dbReference>
<keyword evidence="10" id="KW-0739">Sodium transport</keyword>
<feature type="transmembrane region" description="Helical" evidence="12">
    <location>
        <begin position="157"/>
        <end position="178"/>
    </location>
</feature>
<evidence type="ECO:0000256" key="12">
    <source>
        <dbReference type="SAM" id="Phobius"/>
    </source>
</evidence>
<dbReference type="NCBIfam" id="TIGR00813">
    <property type="entry name" value="sss"/>
    <property type="match status" value="1"/>
</dbReference>
<sequence length="536" mass="58747">MQPIDWVVILAYLGSMIGLSVYLSRGQSNNEDYYVGGRNLPWLAIGISTMATQTSSNSFVGIPSWVALKQGGGWNWLQYELAVPLAIALVALLLLPFFRKLELVSVYEYLEFRFDALTRRALSALFLLSRSLGTGAGLYGASIVLSVCLDLDMEQTIILLGVAILIYDTIGGIAAVVWSDVIQMVILIAGLGICVGYAVVEVGGWSELFTHFPTERTAIIDPHHGFGDGSSTAFWGFLFGGLVLYVSYYGVDQSQVQRALSTKNPDETRLSLVMNGFLRLPLTCLYLLLGMALWGAYTHNLELQELINQAIAERGDPNFFVPVYVMEQIPPGLRSVIFAAILAAAMSSLDSSINSISAVTMRDFIEQWVKLDDRKTLFLSKVVTVIWGVIITLMALWISQMDGRDTLVEIVNKIGSVFYGPLLAAFLLGVLSRRVTGPAVLIGVGAGLGLNVFLWLALEHQIFWMWWNVTGCALSVGAAYAVAPFCGRASEEQTAKYTLAGTGALQKERPWLPVYLSLVGYFIVVIVLFVVWTATR</sequence>
<reference evidence="13 14" key="1">
    <citation type="submission" date="2019-02" db="EMBL/GenBank/DDBJ databases">
        <title>Deep-cultivation of Planctomycetes and their phenomic and genomic characterization uncovers novel biology.</title>
        <authorList>
            <person name="Wiegand S."/>
            <person name="Jogler M."/>
            <person name="Boedeker C."/>
            <person name="Pinto D."/>
            <person name="Vollmers J."/>
            <person name="Rivas-Marin E."/>
            <person name="Kohn T."/>
            <person name="Peeters S.H."/>
            <person name="Heuer A."/>
            <person name="Rast P."/>
            <person name="Oberbeckmann S."/>
            <person name="Bunk B."/>
            <person name="Jeske O."/>
            <person name="Meyerdierks A."/>
            <person name="Storesund J.E."/>
            <person name="Kallscheuer N."/>
            <person name="Luecker S."/>
            <person name="Lage O.M."/>
            <person name="Pohl T."/>
            <person name="Merkel B.J."/>
            <person name="Hornburger P."/>
            <person name="Mueller R.-W."/>
            <person name="Bruemmer F."/>
            <person name="Labrenz M."/>
            <person name="Spormann A.M."/>
            <person name="Op den Camp H."/>
            <person name="Overmann J."/>
            <person name="Amann R."/>
            <person name="Jetten M.S.M."/>
            <person name="Mascher T."/>
            <person name="Medema M.H."/>
            <person name="Devos D.P."/>
            <person name="Kaster A.-K."/>
            <person name="Ovreas L."/>
            <person name="Rohde M."/>
            <person name="Galperin M.Y."/>
            <person name="Jogler C."/>
        </authorList>
    </citation>
    <scope>NUCLEOTIDE SEQUENCE [LARGE SCALE GENOMIC DNA]</scope>
    <source>
        <strain evidence="13 14">Pan216</strain>
    </source>
</reference>
<feature type="transmembrane region" description="Helical" evidence="12">
    <location>
        <begin position="410"/>
        <end position="431"/>
    </location>
</feature>
<dbReference type="InterPro" id="IPR001734">
    <property type="entry name" value="Na/solute_symporter"/>
</dbReference>
<feature type="transmembrane region" description="Helical" evidence="12">
    <location>
        <begin position="185"/>
        <end position="205"/>
    </location>
</feature>
<dbReference type="Pfam" id="PF00474">
    <property type="entry name" value="SSF"/>
    <property type="match status" value="1"/>
</dbReference>
<evidence type="ECO:0000256" key="9">
    <source>
        <dbReference type="ARBA" id="ARBA00023136"/>
    </source>
</evidence>
<keyword evidence="7" id="KW-0915">Sodium</keyword>
<feature type="transmembrane region" description="Helical" evidence="12">
    <location>
        <begin position="6"/>
        <end position="23"/>
    </location>
</feature>
<evidence type="ECO:0000256" key="4">
    <source>
        <dbReference type="ARBA" id="ARBA00022475"/>
    </source>
</evidence>
<gene>
    <name evidence="13" type="primary">sglT_3</name>
    <name evidence="13" type="ORF">Pan216_45920</name>
</gene>
<feature type="transmembrane region" description="Helical" evidence="12">
    <location>
        <begin position="122"/>
        <end position="145"/>
    </location>
</feature>
<keyword evidence="6 12" id="KW-1133">Transmembrane helix</keyword>
<dbReference type="KEGG" id="knv:Pan216_45920"/>
<feature type="transmembrane region" description="Helical" evidence="12">
    <location>
        <begin position="438"/>
        <end position="458"/>
    </location>
</feature>
<evidence type="ECO:0000256" key="1">
    <source>
        <dbReference type="ARBA" id="ARBA00004651"/>
    </source>
</evidence>
<accession>A0A518B9Q7</accession>
<evidence type="ECO:0000256" key="8">
    <source>
        <dbReference type="ARBA" id="ARBA00023065"/>
    </source>
</evidence>
<evidence type="ECO:0000256" key="5">
    <source>
        <dbReference type="ARBA" id="ARBA00022692"/>
    </source>
</evidence>
<evidence type="ECO:0000256" key="10">
    <source>
        <dbReference type="ARBA" id="ARBA00023201"/>
    </source>
</evidence>
<dbReference type="AlphaFoldDB" id="A0A518B9Q7"/>
<feature type="transmembrane region" description="Helical" evidence="12">
    <location>
        <begin position="377"/>
        <end position="398"/>
    </location>
</feature>
<proteinExistence type="inferred from homology"/>
<keyword evidence="9 12" id="KW-0472">Membrane</keyword>
<dbReference type="RefSeq" id="WP_419192836.1">
    <property type="nucleotide sequence ID" value="NZ_CP036279.1"/>
</dbReference>
<dbReference type="GO" id="GO:0006814">
    <property type="term" value="P:sodium ion transport"/>
    <property type="evidence" value="ECO:0007669"/>
    <property type="project" value="UniProtKB-KW"/>
</dbReference>
<evidence type="ECO:0000256" key="2">
    <source>
        <dbReference type="ARBA" id="ARBA00006434"/>
    </source>
</evidence>
<feature type="transmembrane region" description="Helical" evidence="12">
    <location>
        <begin position="336"/>
        <end position="356"/>
    </location>
</feature>
<feature type="transmembrane region" description="Helical" evidence="12">
    <location>
        <begin position="272"/>
        <end position="297"/>
    </location>
</feature>
<comment type="similarity">
    <text evidence="2 11">Belongs to the sodium:solute symporter (SSF) (TC 2.A.21) family.</text>
</comment>
<feature type="transmembrane region" description="Helical" evidence="12">
    <location>
        <begin position="43"/>
        <end position="62"/>
    </location>
</feature>
<keyword evidence="8" id="KW-0406">Ion transport</keyword>
<evidence type="ECO:0000313" key="14">
    <source>
        <dbReference type="Proteomes" id="UP000317093"/>
    </source>
</evidence>
<evidence type="ECO:0000256" key="7">
    <source>
        <dbReference type="ARBA" id="ARBA00023053"/>
    </source>
</evidence>
<dbReference type="EMBL" id="CP036279">
    <property type="protein sequence ID" value="QDU63711.1"/>
    <property type="molecule type" value="Genomic_DNA"/>
</dbReference>
<name>A0A518B9Q7_9BACT</name>
<dbReference type="InterPro" id="IPR038377">
    <property type="entry name" value="Na/Glc_symporter_sf"/>
</dbReference>
<organism evidence="13 14">
    <name type="scientific">Kolteria novifilia</name>
    <dbReference type="NCBI Taxonomy" id="2527975"/>
    <lineage>
        <taxon>Bacteria</taxon>
        <taxon>Pseudomonadati</taxon>
        <taxon>Planctomycetota</taxon>
        <taxon>Planctomycetia</taxon>
        <taxon>Kolteriales</taxon>
        <taxon>Kolteriaceae</taxon>
        <taxon>Kolteria</taxon>
    </lineage>
</organism>
<dbReference type="Proteomes" id="UP000317093">
    <property type="component" value="Chromosome"/>
</dbReference>
<evidence type="ECO:0000256" key="11">
    <source>
        <dbReference type="RuleBase" id="RU362091"/>
    </source>
</evidence>
<feature type="transmembrane region" description="Helical" evidence="12">
    <location>
        <begin position="232"/>
        <end position="251"/>
    </location>
</feature>
<dbReference type="InterPro" id="IPR051163">
    <property type="entry name" value="Sodium:Solute_Symporter_SSF"/>
</dbReference>
<evidence type="ECO:0000256" key="6">
    <source>
        <dbReference type="ARBA" id="ARBA00022989"/>
    </source>
</evidence>
<dbReference type="GO" id="GO:0015293">
    <property type="term" value="F:symporter activity"/>
    <property type="evidence" value="ECO:0007669"/>
    <property type="project" value="TreeGrafter"/>
</dbReference>
<keyword evidence="5 12" id="KW-0812">Transmembrane</keyword>
<dbReference type="PROSITE" id="PS50283">
    <property type="entry name" value="NA_SOLUT_SYMP_3"/>
    <property type="match status" value="1"/>
</dbReference>
<feature type="transmembrane region" description="Helical" evidence="12">
    <location>
        <begin position="514"/>
        <end position="534"/>
    </location>
</feature>
<dbReference type="PANTHER" id="PTHR42985">
    <property type="entry name" value="SODIUM-COUPLED MONOCARBOXYLATE TRANSPORTER"/>
    <property type="match status" value="1"/>
</dbReference>
<dbReference type="Gene3D" id="1.20.1730.10">
    <property type="entry name" value="Sodium/glucose cotransporter"/>
    <property type="match status" value="1"/>
</dbReference>